<proteinExistence type="predicted"/>
<reference evidence="1 2" key="1">
    <citation type="submission" date="2024-04" db="EMBL/GenBank/DDBJ databases">
        <title>Tritrichomonas musculus Genome.</title>
        <authorList>
            <person name="Alves-Ferreira E."/>
            <person name="Grigg M."/>
            <person name="Lorenzi H."/>
            <person name="Galac M."/>
        </authorList>
    </citation>
    <scope>NUCLEOTIDE SEQUENCE [LARGE SCALE GENOMIC DNA]</scope>
    <source>
        <strain evidence="1 2">EAF2021</strain>
    </source>
</reference>
<evidence type="ECO:0000313" key="1">
    <source>
        <dbReference type="EMBL" id="KAK8839309.1"/>
    </source>
</evidence>
<dbReference type="Proteomes" id="UP001470230">
    <property type="component" value="Unassembled WGS sequence"/>
</dbReference>
<comment type="caution">
    <text evidence="1">The sequence shown here is derived from an EMBL/GenBank/DDBJ whole genome shotgun (WGS) entry which is preliminary data.</text>
</comment>
<sequence>MINGKNLSYDHGYVNGFQIRNTGRYGLMNYVNETEHKDCYLSLKPLHGTQHINFCWSPGSLQDYTHPDIWKGDRIITGIATAYCVSGLA</sequence>
<name>A0ABR2GZE4_9EUKA</name>
<dbReference type="EMBL" id="JAPFFF010000052">
    <property type="protein sequence ID" value="KAK8839309.1"/>
    <property type="molecule type" value="Genomic_DNA"/>
</dbReference>
<protein>
    <submittedName>
        <fullName evidence="1">Uncharacterized protein</fullName>
    </submittedName>
</protein>
<gene>
    <name evidence="1" type="ORF">M9Y10_032243</name>
</gene>
<accession>A0ABR2GZE4</accession>
<evidence type="ECO:0000313" key="2">
    <source>
        <dbReference type="Proteomes" id="UP001470230"/>
    </source>
</evidence>
<keyword evidence="2" id="KW-1185">Reference proteome</keyword>
<organism evidence="1 2">
    <name type="scientific">Tritrichomonas musculus</name>
    <dbReference type="NCBI Taxonomy" id="1915356"/>
    <lineage>
        <taxon>Eukaryota</taxon>
        <taxon>Metamonada</taxon>
        <taxon>Parabasalia</taxon>
        <taxon>Tritrichomonadida</taxon>
        <taxon>Tritrichomonadidae</taxon>
        <taxon>Tritrichomonas</taxon>
    </lineage>
</organism>